<evidence type="ECO:0000313" key="2">
    <source>
        <dbReference type="Proteomes" id="UP000747542"/>
    </source>
</evidence>
<evidence type="ECO:0000313" key="1">
    <source>
        <dbReference type="EMBL" id="KAG7164373.1"/>
    </source>
</evidence>
<gene>
    <name evidence="1" type="ORF">Hamer_G003555</name>
</gene>
<organism evidence="1 2">
    <name type="scientific">Homarus americanus</name>
    <name type="common">American lobster</name>
    <dbReference type="NCBI Taxonomy" id="6706"/>
    <lineage>
        <taxon>Eukaryota</taxon>
        <taxon>Metazoa</taxon>
        <taxon>Ecdysozoa</taxon>
        <taxon>Arthropoda</taxon>
        <taxon>Crustacea</taxon>
        <taxon>Multicrustacea</taxon>
        <taxon>Malacostraca</taxon>
        <taxon>Eumalacostraca</taxon>
        <taxon>Eucarida</taxon>
        <taxon>Decapoda</taxon>
        <taxon>Pleocyemata</taxon>
        <taxon>Astacidea</taxon>
        <taxon>Nephropoidea</taxon>
        <taxon>Nephropidae</taxon>
        <taxon>Homarus</taxon>
    </lineage>
</organism>
<dbReference type="Proteomes" id="UP000747542">
    <property type="component" value="Unassembled WGS sequence"/>
</dbReference>
<keyword evidence="2" id="KW-1185">Reference proteome</keyword>
<accession>A0A8J5JYI4</accession>
<protein>
    <submittedName>
        <fullName evidence="1">Uncharacterized protein</fullName>
    </submittedName>
</protein>
<name>A0A8J5JYI4_HOMAM</name>
<proteinExistence type="predicted"/>
<sequence length="69" mass="8229">MLPFFAAAGHNNYTKCCRLYLRDCQELRHCLETSMEDGLFTVRRNDEMFWNGTWSDMAIEHCFTRTDKT</sequence>
<reference evidence="1" key="1">
    <citation type="journal article" date="2021" name="Sci. Adv.">
        <title>The American lobster genome reveals insights on longevity, neural, and immune adaptations.</title>
        <authorList>
            <person name="Polinski J.M."/>
            <person name="Zimin A.V."/>
            <person name="Clark K.F."/>
            <person name="Kohn A.B."/>
            <person name="Sadowski N."/>
            <person name="Timp W."/>
            <person name="Ptitsyn A."/>
            <person name="Khanna P."/>
            <person name="Romanova D.Y."/>
            <person name="Williams P."/>
            <person name="Greenwood S.J."/>
            <person name="Moroz L.L."/>
            <person name="Walt D.R."/>
            <person name="Bodnar A.G."/>
        </authorList>
    </citation>
    <scope>NUCLEOTIDE SEQUENCE</scope>
    <source>
        <strain evidence="1">GMGI-L3</strain>
    </source>
</reference>
<dbReference type="EMBL" id="JAHLQT010025476">
    <property type="protein sequence ID" value="KAG7164373.1"/>
    <property type="molecule type" value="Genomic_DNA"/>
</dbReference>
<dbReference type="AlphaFoldDB" id="A0A8J5JYI4"/>
<comment type="caution">
    <text evidence="1">The sequence shown here is derived from an EMBL/GenBank/DDBJ whole genome shotgun (WGS) entry which is preliminary data.</text>
</comment>